<dbReference type="InterPro" id="IPR000601">
    <property type="entry name" value="PKD_dom"/>
</dbReference>
<feature type="signal peptide" evidence="1">
    <location>
        <begin position="1"/>
        <end position="18"/>
    </location>
</feature>
<dbReference type="InterPro" id="IPR057171">
    <property type="entry name" value="DUF7849"/>
</dbReference>
<dbReference type="Proteomes" id="UP000618754">
    <property type="component" value="Unassembled WGS sequence"/>
</dbReference>
<organism evidence="3 4">
    <name type="scientific">Mucilaginibacter rigui</name>
    <dbReference type="NCBI Taxonomy" id="534635"/>
    <lineage>
        <taxon>Bacteria</taxon>
        <taxon>Pseudomonadati</taxon>
        <taxon>Bacteroidota</taxon>
        <taxon>Sphingobacteriia</taxon>
        <taxon>Sphingobacteriales</taxon>
        <taxon>Sphingobacteriaceae</taxon>
        <taxon>Mucilaginibacter</taxon>
    </lineage>
</organism>
<dbReference type="InterPro" id="IPR035986">
    <property type="entry name" value="PKD_dom_sf"/>
</dbReference>
<accession>A0ABR7X7Q7</accession>
<dbReference type="PROSITE" id="PS50093">
    <property type="entry name" value="PKD"/>
    <property type="match status" value="1"/>
</dbReference>
<gene>
    <name evidence="3" type="ORF">IDJ75_12665</name>
</gene>
<dbReference type="Pfam" id="PF24595">
    <property type="entry name" value="DUF7619"/>
    <property type="match status" value="1"/>
</dbReference>
<evidence type="ECO:0000259" key="2">
    <source>
        <dbReference type="PROSITE" id="PS50093"/>
    </source>
</evidence>
<evidence type="ECO:0000313" key="4">
    <source>
        <dbReference type="Proteomes" id="UP000618754"/>
    </source>
</evidence>
<dbReference type="Pfam" id="PF25233">
    <property type="entry name" value="DUF7849"/>
    <property type="match status" value="1"/>
</dbReference>
<feature type="chain" id="PRO_5045086787" evidence="1">
    <location>
        <begin position="19"/>
        <end position="669"/>
    </location>
</feature>
<feature type="domain" description="PKD" evidence="2">
    <location>
        <begin position="57"/>
        <end position="85"/>
    </location>
</feature>
<evidence type="ECO:0000313" key="3">
    <source>
        <dbReference type="EMBL" id="MBD1386135.1"/>
    </source>
</evidence>
<dbReference type="Gene3D" id="2.60.40.10">
    <property type="entry name" value="Immunoglobulins"/>
    <property type="match status" value="1"/>
</dbReference>
<evidence type="ECO:0000256" key="1">
    <source>
        <dbReference type="SAM" id="SignalP"/>
    </source>
</evidence>
<dbReference type="EMBL" id="JACWMW010000002">
    <property type="protein sequence ID" value="MBD1386135.1"/>
    <property type="molecule type" value="Genomic_DNA"/>
</dbReference>
<dbReference type="CDD" id="cd00146">
    <property type="entry name" value="PKD"/>
    <property type="match status" value="1"/>
</dbReference>
<protein>
    <submittedName>
        <fullName evidence="3">PKD domain-containing protein</fullName>
    </submittedName>
</protein>
<keyword evidence="4" id="KW-1185">Reference proteome</keyword>
<comment type="caution">
    <text evidence="3">The sequence shown here is derived from an EMBL/GenBank/DDBJ whole genome shotgun (WGS) entry which is preliminary data.</text>
</comment>
<dbReference type="SUPFAM" id="SSF49299">
    <property type="entry name" value="PKD domain"/>
    <property type="match status" value="1"/>
</dbReference>
<name>A0ABR7X7Q7_9SPHI</name>
<dbReference type="RefSeq" id="WP_191175955.1">
    <property type="nucleotide sequence ID" value="NZ_JACWMW010000002.1"/>
</dbReference>
<sequence>MRKLLLLTFICIATKLSAQVLPPAVIPTDTIPAIINYTDDNGTVKFTPQLRALRPIAGAPAPFFTYFWEFGDGTFSFEKEPVHTYLDSILTYSARLYATNNYDDGKRPPTRPKKVIIKRSKAMLASAPAPSNIFQPGSSITLKNNCMPKPGDDMMLVLGYRNKAGNLTNNLGGTIAILYNDKEFSSNNFDLTETRTYHGEKTEDLQKLNTFAYSPVKKAKDNLYYASVSPGISQAQIDEILAKEALVLRDQVKNFKSSKAWHFENLKAGQENFVFMDFKTTPEMIKDTNAIVRLSGVFIPDDPKIEREIFNVELQIVASHDPNKMSLRRTRMDYRFTGKHRELTYRVDFQNTGKGPAKKVNVGVSLSPVFDAGTIKVSRTKPEVKSCDSAYANQSCLKVVPGADSVNFIFNNIYLPGTQQEGVHDADSTKGFVEYKIKFKEKPKKLPIYTRASIIFDKNEPIVTNKATGRFKPGLSPGIILGYGFPLQSKGSDYLTQKNITVGASISPYSSYGKYLQAEIYLSDFKEVSQTRTVAGNRDTTIGKVPYIISSRTRTTSTKVTTLNMVPVSLRYNFNDYIGAGVGALVSIDLNNTFKNNINYALKGVNGVPDENLAVLADKFRKVFSDARASVFADVVVGKVRVGPAIGFRYFYDPKSSVSHASTYVTWKF</sequence>
<proteinExistence type="predicted"/>
<keyword evidence="1" id="KW-0732">Signal</keyword>
<dbReference type="InterPro" id="IPR013783">
    <property type="entry name" value="Ig-like_fold"/>
</dbReference>
<reference evidence="3 4" key="1">
    <citation type="submission" date="2020-09" db="EMBL/GenBank/DDBJ databases">
        <title>Novel species of Mucilaginibacter isolated from a glacier on the Tibetan Plateau.</title>
        <authorList>
            <person name="Liu Q."/>
            <person name="Xin Y.-H."/>
        </authorList>
    </citation>
    <scope>NUCLEOTIDE SEQUENCE [LARGE SCALE GENOMIC DNA]</scope>
    <source>
        <strain evidence="3 4">CGMCC 1.13878</strain>
    </source>
</reference>
<dbReference type="InterPro" id="IPR055353">
    <property type="entry name" value="DUF7619"/>
</dbReference>